<keyword evidence="2" id="KW-1185">Reference proteome</keyword>
<name>A0A7X2N111_9CLOT</name>
<dbReference type="Proteomes" id="UP000460287">
    <property type="component" value="Unassembled WGS sequence"/>
</dbReference>
<evidence type="ECO:0000313" key="1">
    <source>
        <dbReference type="EMBL" id="MSR92754.1"/>
    </source>
</evidence>
<protein>
    <submittedName>
        <fullName evidence="1">Uncharacterized protein</fullName>
    </submittedName>
</protein>
<comment type="caution">
    <text evidence="1">The sequence shown here is derived from an EMBL/GenBank/DDBJ whole genome shotgun (WGS) entry which is preliminary data.</text>
</comment>
<organism evidence="1 2">
    <name type="scientific">Inconstantimicrobium porci</name>
    <dbReference type="NCBI Taxonomy" id="2652291"/>
    <lineage>
        <taxon>Bacteria</taxon>
        <taxon>Bacillati</taxon>
        <taxon>Bacillota</taxon>
        <taxon>Clostridia</taxon>
        <taxon>Eubacteriales</taxon>
        <taxon>Clostridiaceae</taxon>
        <taxon>Inconstantimicrobium</taxon>
    </lineage>
</organism>
<dbReference type="AlphaFoldDB" id="A0A7X2N111"/>
<dbReference type="EMBL" id="VULX01000064">
    <property type="protein sequence ID" value="MSR92754.1"/>
    <property type="molecule type" value="Genomic_DNA"/>
</dbReference>
<reference evidence="1 2" key="1">
    <citation type="submission" date="2019-08" db="EMBL/GenBank/DDBJ databases">
        <title>In-depth cultivation of the pig gut microbiome towards novel bacterial diversity and tailored functional studies.</title>
        <authorList>
            <person name="Wylensek D."/>
            <person name="Hitch T.C.A."/>
            <person name="Clavel T."/>
        </authorList>
    </citation>
    <scope>NUCLEOTIDE SEQUENCE [LARGE SCALE GENOMIC DNA]</scope>
    <source>
        <strain evidence="1 2">WCA-383-APC-5B</strain>
    </source>
</reference>
<evidence type="ECO:0000313" key="2">
    <source>
        <dbReference type="Proteomes" id="UP000460287"/>
    </source>
</evidence>
<proteinExistence type="predicted"/>
<gene>
    <name evidence="1" type="ORF">FYJ33_15650</name>
</gene>
<dbReference type="RefSeq" id="WP_154532933.1">
    <property type="nucleotide sequence ID" value="NZ_VULX01000064.1"/>
</dbReference>
<accession>A0A7X2N111</accession>
<sequence>MSDLPVYDKDINDTIWLGGIAYCRNKGWDISADFMYHARYGNGQSLTFYNDSNVIKKVRQSRVYKSIISRWISDYKKGDSRLYRKEGAEFTADDIPDLYYAMQHFTIEGTFKSNGNLFVEISDTYDFTECFRVLKYGFSKGNAANDYAARLAFNGYLKKFLIFIKGYEWAGERNNKPAPSQPSTPSHSSAGFSYPNNAKCVNDILYIRDSNGNRIPDRYVSIGDNMTVLDVGYTKQLALVEYPTPSGVRSGYVKNATNCISYYYQDQYSNGSTSETVYDQNGSVLGSLDPWEHATPLYRRNGRLHVVYSTNKGKNTKSGYVVYNGKFTKF</sequence>